<sequence length="520" mass="57121">MSSERSGPNGSLEDNGDYLPLEVIGDESSLDENHVCEDVIMSITNKHVQCLARFSNNELLAKDTIGQNALHMAARVGDLNILKYLLDRLPELRDIQSANGETAAHISAAHGDMRALEMLLGGPLKTTMNCAMTRDINGTSILMASVARGDTEMAIWLLRKFGKGLALLDNNCKMLPVHVAAAQGNIEFLRAAIKFDNQMVNARDEFGCTPCVYAVQGGCLGTVRFLVEKARSEMGSVSNRGQSLLHIACLCGHEHIVRWILNRSGSDSILWTTNDRANAIHCAACKLNPQTILYFHAGSVPVLSQLLSAFSKKKRHYVMTLRDTRGNTPLHLAAMNNHLDAALYMLENGADPALINSNGHSPQSIAALRHHREMERLVAAYQGKKRKSKSKKKSQSMHDLSQFASLQSGPLSPGGVTSYSSNTNGFETTERRAFSPRELSSGYSSNGDVAESIKSEAEIVRHRLRFIEDDVDSLRDTGAQTDMDLLQTHVKVLDDKTWAGLGLSAVEHIDRVLDELEFQE</sequence>
<dbReference type="PROSITE" id="PS50088">
    <property type="entry name" value="ANK_REPEAT"/>
    <property type="match status" value="2"/>
</dbReference>
<evidence type="ECO:0000256" key="3">
    <source>
        <dbReference type="PROSITE-ProRule" id="PRU00023"/>
    </source>
</evidence>
<evidence type="ECO:0000313" key="5">
    <source>
        <dbReference type="EMBL" id="EFP04682.1"/>
    </source>
</evidence>
<dbReference type="Pfam" id="PF13637">
    <property type="entry name" value="Ank_4"/>
    <property type="match status" value="1"/>
</dbReference>
<organism evidence="6">
    <name type="scientific">Caenorhabditis remanei</name>
    <name type="common">Caenorhabditis vulgaris</name>
    <dbReference type="NCBI Taxonomy" id="31234"/>
    <lineage>
        <taxon>Eukaryota</taxon>
        <taxon>Metazoa</taxon>
        <taxon>Ecdysozoa</taxon>
        <taxon>Nematoda</taxon>
        <taxon>Chromadorea</taxon>
        <taxon>Rhabditida</taxon>
        <taxon>Rhabditina</taxon>
        <taxon>Rhabditomorpha</taxon>
        <taxon>Rhabditoidea</taxon>
        <taxon>Rhabditidae</taxon>
        <taxon>Peloderinae</taxon>
        <taxon>Caenorhabditis</taxon>
    </lineage>
</organism>
<dbReference type="Pfam" id="PF12796">
    <property type="entry name" value="Ank_2"/>
    <property type="match status" value="2"/>
</dbReference>
<dbReference type="OrthoDB" id="10261302at2759"/>
<proteinExistence type="predicted"/>
<keyword evidence="6" id="KW-1185">Reference proteome</keyword>
<dbReference type="Gene3D" id="1.25.40.20">
    <property type="entry name" value="Ankyrin repeat-containing domain"/>
    <property type="match status" value="1"/>
</dbReference>
<dbReference type="InParanoid" id="E3NLE2"/>
<dbReference type="SMART" id="SM00248">
    <property type="entry name" value="ANK"/>
    <property type="match status" value="8"/>
</dbReference>
<feature type="repeat" description="ANK" evidence="3">
    <location>
        <begin position="65"/>
        <end position="88"/>
    </location>
</feature>
<dbReference type="AlphaFoldDB" id="E3NLE2"/>
<gene>
    <name evidence="5" type="ORF">CRE_09866</name>
</gene>
<dbReference type="SUPFAM" id="SSF48403">
    <property type="entry name" value="Ankyrin repeat"/>
    <property type="match status" value="1"/>
</dbReference>
<dbReference type="InterPro" id="IPR036770">
    <property type="entry name" value="Ankyrin_rpt-contain_sf"/>
</dbReference>
<feature type="repeat" description="ANK" evidence="3">
    <location>
        <begin position="325"/>
        <end position="357"/>
    </location>
</feature>
<dbReference type="STRING" id="31234.E3NLE2"/>
<evidence type="ECO:0000256" key="2">
    <source>
        <dbReference type="ARBA" id="ARBA00023043"/>
    </source>
</evidence>
<keyword evidence="2 3" id="KW-0040">ANK repeat</keyword>
<reference evidence="5" key="1">
    <citation type="submission" date="2007-07" db="EMBL/GenBank/DDBJ databases">
        <title>PCAP assembly of the Caenorhabditis remanei genome.</title>
        <authorList>
            <consortium name="The Caenorhabditis remanei Sequencing Consortium"/>
            <person name="Wilson R.K."/>
        </authorList>
    </citation>
    <scope>NUCLEOTIDE SEQUENCE [LARGE SCALE GENOMIC DNA]</scope>
    <source>
        <strain evidence="5">PB4641</strain>
    </source>
</reference>
<keyword evidence="1" id="KW-0677">Repeat</keyword>
<dbReference type="EMBL" id="DS268889">
    <property type="protein sequence ID" value="EFP04682.1"/>
    <property type="molecule type" value="Genomic_DNA"/>
</dbReference>
<dbReference type="PANTHER" id="PTHR24198">
    <property type="entry name" value="ANKYRIN REPEAT AND PROTEIN KINASE DOMAIN-CONTAINING PROTEIN"/>
    <property type="match status" value="1"/>
</dbReference>
<evidence type="ECO:0000256" key="4">
    <source>
        <dbReference type="SAM" id="MobiDB-lite"/>
    </source>
</evidence>
<dbReference type="HOGENOM" id="CLU_043081_0_0_1"/>
<feature type="compositionally biased region" description="Polar residues" evidence="4">
    <location>
        <begin position="397"/>
        <end position="427"/>
    </location>
</feature>
<dbReference type="PROSITE" id="PS50297">
    <property type="entry name" value="ANK_REP_REGION"/>
    <property type="match status" value="2"/>
</dbReference>
<feature type="compositionally biased region" description="Basic residues" evidence="4">
    <location>
        <begin position="383"/>
        <end position="395"/>
    </location>
</feature>
<dbReference type="PANTHER" id="PTHR24198:SF165">
    <property type="entry name" value="ANKYRIN REPEAT-CONTAINING PROTEIN-RELATED"/>
    <property type="match status" value="1"/>
</dbReference>
<protein>
    <submittedName>
        <fullName evidence="5">Uncharacterized protein</fullName>
    </submittedName>
</protein>
<dbReference type="InterPro" id="IPR002110">
    <property type="entry name" value="Ankyrin_rpt"/>
</dbReference>
<dbReference type="FunCoup" id="E3NLE2">
    <property type="interactions" value="345"/>
</dbReference>
<name>E3NLE2_CAERE</name>
<feature type="region of interest" description="Disordered" evidence="4">
    <location>
        <begin position="380"/>
        <end position="450"/>
    </location>
</feature>
<dbReference type="OMA" id="DETWTGM"/>
<accession>E3NLE2</accession>
<evidence type="ECO:0000256" key="1">
    <source>
        <dbReference type="ARBA" id="ARBA00022737"/>
    </source>
</evidence>
<dbReference type="Proteomes" id="UP000008281">
    <property type="component" value="Unassembled WGS sequence"/>
</dbReference>
<dbReference type="eggNOG" id="KOG0504">
    <property type="taxonomic scope" value="Eukaryota"/>
</dbReference>
<evidence type="ECO:0000313" key="6">
    <source>
        <dbReference type="Proteomes" id="UP000008281"/>
    </source>
</evidence>